<keyword evidence="3 4" id="KW-0720">Serine protease</keyword>
<dbReference type="InterPro" id="IPR000209">
    <property type="entry name" value="Peptidase_S8/S53_dom"/>
</dbReference>
<feature type="active site" description="Charge relay system" evidence="4">
    <location>
        <position position="158"/>
    </location>
</feature>
<dbReference type="InterPro" id="IPR036852">
    <property type="entry name" value="Peptidase_S8/S53_dom_sf"/>
</dbReference>
<dbReference type="Pfam" id="PF00082">
    <property type="entry name" value="Peptidase_S8"/>
    <property type="match status" value="1"/>
</dbReference>
<dbReference type="Gene3D" id="3.40.50.200">
    <property type="entry name" value="Peptidase S8/S53 domain"/>
    <property type="match status" value="1"/>
</dbReference>
<evidence type="ECO:0000256" key="1">
    <source>
        <dbReference type="ARBA" id="ARBA00022670"/>
    </source>
</evidence>
<keyword evidence="8" id="KW-1185">Reference proteome</keyword>
<accession>A0ABU5YMI2</accession>
<evidence type="ECO:0000313" key="7">
    <source>
        <dbReference type="EMBL" id="MEB3051288.1"/>
    </source>
</evidence>
<evidence type="ECO:0000259" key="6">
    <source>
        <dbReference type="Pfam" id="PF00082"/>
    </source>
</evidence>
<evidence type="ECO:0000256" key="4">
    <source>
        <dbReference type="PROSITE-ProRule" id="PRU01240"/>
    </source>
</evidence>
<protein>
    <submittedName>
        <fullName evidence="7">S8 family serine peptidase</fullName>
    </submittedName>
</protein>
<gene>
    <name evidence="7" type="ORF">KV112_16335</name>
</gene>
<evidence type="ECO:0000256" key="3">
    <source>
        <dbReference type="ARBA" id="ARBA00022825"/>
    </source>
</evidence>
<comment type="similarity">
    <text evidence="4">Belongs to the peptidase S8 family.</text>
</comment>
<keyword evidence="1 4" id="KW-0645">Protease</keyword>
<comment type="caution">
    <text evidence="7">The sequence shown here is derived from an EMBL/GenBank/DDBJ whole genome shotgun (WGS) entry which is preliminary data.</text>
</comment>
<reference evidence="7 8" key="1">
    <citation type="submission" date="2023-12" db="EMBL/GenBank/DDBJ databases">
        <title>Description of new species of Mycobacterium terrae complex isolated from sewage at the Sao Paulo Zoological Park Foundation in Brazil.</title>
        <authorList>
            <person name="Romagnoli C.L."/>
            <person name="Conceicao E.C."/>
            <person name="Machado E."/>
            <person name="Barreto L.B.P.F."/>
            <person name="Sharma A."/>
            <person name="Silva N.M."/>
            <person name="Marques L.E."/>
            <person name="Juliana M.A."/>
            <person name="Lourenco M.C.S."/>
            <person name="Digiampietri L.A."/>
            <person name="Suffys P.N."/>
            <person name="Viana-Niero C."/>
        </authorList>
    </citation>
    <scope>NUCLEOTIDE SEQUENCE [LARGE SCALE GENOMIC DNA]</scope>
    <source>
        <strain evidence="7 8">MYC123</strain>
    </source>
</reference>
<evidence type="ECO:0000256" key="5">
    <source>
        <dbReference type="SAM" id="MobiDB-lite"/>
    </source>
</evidence>
<name>A0ABU5YMI2_9MYCO</name>
<dbReference type="RefSeq" id="WP_224860878.1">
    <property type="nucleotide sequence ID" value="NZ_JAYJJT010000019.1"/>
</dbReference>
<dbReference type="SUPFAM" id="SSF52743">
    <property type="entry name" value="Subtilisin-like"/>
    <property type="match status" value="1"/>
</dbReference>
<evidence type="ECO:0000256" key="2">
    <source>
        <dbReference type="ARBA" id="ARBA00022801"/>
    </source>
</evidence>
<dbReference type="PRINTS" id="PR00723">
    <property type="entry name" value="SUBTILISIN"/>
</dbReference>
<feature type="active site" description="Charge relay system" evidence="4">
    <location>
        <position position="191"/>
    </location>
</feature>
<dbReference type="InterPro" id="IPR015500">
    <property type="entry name" value="Peptidase_S8_subtilisin-rel"/>
</dbReference>
<sequence length="689" mass="75329">MLSSDQGASLEDAIQRYVRTGELRSFFNQIDDIEPYGPADRTGPGIDELAPDFTGTNVVDITIWPSGTHNEAERRAGIIQEIVAENDGQVLLRSVSARRSYLRIQITAAGLSDLLNTSVVELVRRPPVPFLDFRDWRNVDISSVSRGEQASEVIGVLDDSPESSHPLLTGLVLSDESLAPPAYQWQQRGTHGTEVIGRLLLPNLHEELRDALPITAAGHVRVVRILEPDPSRPDHPPRFAAYAAPHDLVEKAIRHLHGAYGVRVFNLSIGYSEPFNDLHLGPLTETIDDLARELNIVVVLPTGNVPADITARMPSGHHIINDKPEYFFAPEHRLAEPGPAALAVTVGALALSGAPAELPRRFGWQAAADAGEASPFSRSGPGLGTNSRRANKPDVTHFGGNVVVNDTGHMVPNDPGASLVSTSTRGAGGQIFAAVNGTSYAVPAVARVAADIAYAYPDASANLIRALLATGASQTPPAAAVTELHRRNRIYGLGLPDGERAVSSDDHRVTMTYDGTMPVDTVQIHPMPVPEEFRQGSRRDRIISVALAFDPPVRRQRREYLAGTMKFEVYRDISADELAEILERQDPDDPSDLISDRRKLNLQPGVNTFTHSTLQLRSWVGRNSFVNDDKTFLIAVTHKAQTWARNDPAYESQTYALAATLEDRDLATAHLHQSLRQQLRIPNRVRLRS</sequence>
<dbReference type="PROSITE" id="PS51892">
    <property type="entry name" value="SUBTILASE"/>
    <property type="match status" value="1"/>
</dbReference>
<organism evidence="7 8">
    <name type="scientific">[Mycobacterium] zoologicum</name>
    <dbReference type="NCBI Taxonomy" id="2872311"/>
    <lineage>
        <taxon>Bacteria</taxon>
        <taxon>Bacillati</taxon>
        <taxon>Actinomycetota</taxon>
        <taxon>Actinomycetes</taxon>
        <taxon>Mycobacteriales</taxon>
        <taxon>Mycobacteriaceae</taxon>
        <taxon>Mycolicibacter</taxon>
    </lineage>
</organism>
<proteinExistence type="inferred from homology"/>
<feature type="region of interest" description="Disordered" evidence="5">
    <location>
        <begin position="372"/>
        <end position="395"/>
    </location>
</feature>
<feature type="domain" description="Peptidase S8/S53" evidence="6">
    <location>
        <begin position="153"/>
        <end position="494"/>
    </location>
</feature>
<dbReference type="EMBL" id="JAYJJT010000019">
    <property type="protein sequence ID" value="MEB3051288.1"/>
    <property type="molecule type" value="Genomic_DNA"/>
</dbReference>
<dbReference type="Proteomes" id="UP001299046">
    <property type="component" value="Unassembled WGS sequence"/>
</dbReference>
<keyword evidence="2 4" id="KW-0378">Hydrolase</keyword>
<evidence type="ECO:0000313" key="8">
    <source>
        <dbReference type="Proteomes" id="UP001299046"/>
    </source>
</evidence>
<feature type="active site" description="Charge relay system" evidence="4">
    <location>
        <position position="439"/>
    </location>
</feature>